<reference evidence="3" key="2">
    <citation type="submission" date="2023-06" db="EMBL/GenBank/DDBJ databases">
        <authorList>
            <consortium name="Lawrence Berkeley National Laboratory"/>
            <person name="Haridas S."/>
            <person name="Hensen N."/>
            <person name="Bonometti L."/>
            <person name="Westerberg I."/>
            <person name="Brannstrom I.O."/>
            <person name="Guillou S."/>
            <person name="Cros-Aarteil S."/>
            <person name="Calhoun S."/>
            <person name="Kuo A."/>
            <person name="Mondo S."/>
            <person name="Pangilinan J."/>
            <person name="Riley R."/>
            <person name="LaButti K."/>
            <person name="Andreopoulos B."/>
            <person name="Lipzen A."/>
            <person name="Chen C."/>
            <person name="Yanf M."/>
            <person name="Daum C."/>
            <person name="Ng V."/>
            <person name="Clum A."/>
            <person name="Steindorff A."/>
            <person name="Ohm R."/>
            <person name="Martin F."/>
            <person name="Silar P."/>
            <person name="Natvig D."/>
            <person name="Lalanne C."/>
            <person name="Gautier V."/>
            <person name="Ament-velasquez S.L."/>
            <person name="Kruys A."/>
            <person name="Hutchinson M.I."/>
            <person name="Powell A.J."/>
            <person name="Barry K."/>
            <person name="Miller A.N."/>
            <person name="Grigoriev I.V."/>
            <person name="Debuchy R."/>
            <person name="Gladieux P."/>
            <person name="Thoren M.H."/>
            <person name="Johannesson H."/>
        </authorList>
    </citation>
    <scope>NUCLEOTIDE SEQUENCE</scope>
    <source>
        <strain evidence="3">CBS 232.78</strain>
    </source>
</reference>
<evidence type="ECO:0000313" key="4">
    <source>
        <dbReference type="Proteomes" id="UP001285441"/>
    </source>
</evidence>
<comment type="caution">
    <text evidence="3">The sequence shown here is derived from an EMBL/GenBank/DDBJ whole genome shotgun (WGS) entry which is preliminary data.</text>
</comment>
<proteinExistence type="predicted"/>
<keyword evidence="4" id="KW-1185">Reference proteome</keyword>
<feature type="compositionally biased region" description="Acidic residues" evidence="2">
    <location>
        <begin position="93"/>
        <end position="104"/>
    </location>
</feature>
<keyword evidence="1" id="KW-0175">Coiled coil</keyword>
<accession>A0AAE0NGJ9</accession>
<gene>
    <name evidence="3" type="ORF">B0H63DRAFT_450478</name>
</gene>
<protein>
    <submittedName>
        <fullName evidence="3">Uncharacterized protein</fullName>
    </submittedName>
</protein>
<dbReference type="EMBL" id="JAULSW010000005">
    <property type="protein sequence ID" value="KAK3381107.1"/>
    <property type="molecule type" value="Genomic_DNA"/>
</dbReference>
<feature type="compositionally biased region" description="Polar residues" evidence="2">
    <location>
        <begin position="1"/>
        <end position="33"/>
    </location>
</feature>
<feature type="compositionally biased region" description="Basic and acidic residues" evidence="2">
    <location>
        <begin position="122"/>
        <end position="133"/>
    </location>
</feature>
<dbReference type="Proteomes" id="UP001285441">
    <property type="component" value="Unassembled WGS sequence"/>
</dbReference>
<sequence>MDPSYTSTSPKNSRGSENEQQSEPKPSQPTITSARPRGRPRKYGQQPVQSSSRGRQPNNCQPSSSKAPPHEPSPAHQAKRQRVSEKPATDAGSDSDDSDDDEEIGQSPGDFSHHSGATSQIHPEDDGVRKGDMKIPNGLQKVMSRDADNLPNLIAKTRKWSRENELHGKRLDAFMKRFVVPVQYDADWTTADEVEFDDNWGEDPVAAVRVNYGGTGKHLIRLWKFTYRFLNCSPFEIVSPEFLLEFDTTENGLMDIDGIHMKMPRWSAEFMKRLRTLVVHPFFDGDIAMLATAIQYTVICRTNDARRWRVRILPQEQGFLHMLCEAMDNPVHKNQPVPEVHKAVKQIQAQGSKRGLSKVMDLIEKVAWNSDVPPKMGALTPCYFVRSEDLGNLTTALDSLITFGVPMYMPAETIEKWAAVSLVQYGFPSGPNIDWAVTAVLKDQQRKLLRDAERRQKSLTANLEANDERHEFQAHEAIALMQLRLPGPWDHLLFPFHEALDPQIRWQPPIFGLHRQ</sequence>
<evidence type="ECO:0000256" key="1">
    <source>
        <dbReference type="SAM" id="Coils"/>
    </source>
</evidence>
<dbReference type="AlphaFoldDB" id="A0AAE0NGJ9"/>
<name>A0AAE0NGJ9_9PEZI</name>
<evidence type="ECO:0000313" key="3">
    <source>
        <dbReference type="EMBL" id="KAK3381107.1"/>
    </source>
</evidence>
<reference evidence="3" key="1">
    <citation type="journal article" date="2023" name="Mol. Phylogenet. Evol.">
        <title>Genome-scale phylogeny and comparative genomics of the fungal order Sordariales.</title>
        <authorList>
            <person name="Hensen N."/>
            <person name="Bonometti L."/>
            <person name="Westerberg I."/>
            <person name="Brannstrom I.O."/>
            <person name="Guillou S."/>
            <person name="Cros-Aarteil S."/>
            <person name="Calhoun S."/>
            <person name="Haridas S."/>
            <person name="Kuo A."/>
            <person name="Mondo S."/>
            <person name="Pangilinan J."/>
            <person name="Riley R."/>
            <person name="LaButti K."/>
            <person name="Andreopoulos B."/>
            <person name="Lipzen A."/>
            <person name="Chen C."/>
            <person name="Yan M."/>
            <person name="Daum C."/>
            <person name="Ng V."/>
            <person name="Clum A."/>
            <person name="Steindorff A."/>
            <person name="Ohm R.A."/>
            <person name="Martin F."/>
            <person name="Silar P."/>
            <person name="Natvig D.O."/>
            <person name="Lalanne C."/>
            <person name="Gautier V."/>
            <person name="Ament-Velasquez S.L."/>
            <person name="Kruys A."/>
            <person name="Hutchinson M.I."/>
            <person name="Powell A.J."/>
            <person name="Barry K."/>
            <person name="Miller A.N."/>
            <person name="Grigoriev I.V."/>
            <person name="Debuchy R."/>
            <person name="Gladieux P."/>
            <person name="Hiltunen Thoren M."/>
            <person name="Johannesson H."/>
        </authorList>
    </citation>
    <scope>NUCLEOTIDE SEQUENCE</scope>
    <source>
        <strain evidence="3">CBS 232.78</strain>
    </source>
</reference>
<organism evidence="3 4">
    <name type="scientific">Podospora didyma</name>
    <dbReference type="NCBI Taxonomy" id="330526"/>
    <lineage>
        <taxon>Eukaryota</taxon>
        <taxon>Fungi</taxon>
        <taxon>Dikarya</taxon>
        <taxon>Ascomycota</taxon>
        <taxon>Pezizomycotina</taxon>
        <taxon>Sordariomycetes</taxon>
        <taxon>Sordariomycetidae</taxon>
        <taxon>Sordariales</taxon>
        <taxon>Podosporaceae</taxon>
        <taxon>Podospora</taxon>
    </lineage>
</organism>
<feature type="compositionally biased region" description="Polar residues" evidence="2">
    <location>
        <begin position="46"/>
        <end position="66"/>
    </location>
</feature>
<feature type="region of interest" description="Disordered" evidence="2">
    <location>
        <begin position="1"/>
        <end position="134"/>
    </location>
</feature>
<evidence type="ECO:0000256" key="2">
    <source>
        <dbReference type="SAM" id="MobiDB-lite"/>
    </source>
</evidence>
<feature type="coiled-coil region" evidence="1">
    <location>
        <begin position="442"/>
        <end position="469"/>
    </location>
</feature>